<gene>
    <name evidence="16" type="ORF">RHVP-L.64</name>
    <name evidence="15" type="ORF">RHVP.64</name>
</gene>
<evidence type="ECO:0000256" key="1">
    <source>
        <dbReference type="ARBA" id="ARBA00022562"/>
    </source>
</evidence>
<feature type="region of interest" description="Disordered" evidence="13">
    <location>
        <begin position="2293"/>
        <end position="2415"/>
    </location>
</feature>
<keyword evidence="11" id="KW-1127">Modulation of host ubiquitin pathway by viral deubiquitinase</keyword>
<evidence type="ECO:0000313" key="15">
    <source>
        <dbReference type="EMBL" id="ADW24405.1"/>
    </source>
</evidence>
<protein>
    <submittedName>
        <fullName evidence="15">Tegument protein</fullName>
    </submittedName>
</protein>
<evidence type="ECO:0000313" key="16">
    <source>
        <dbReference type="EMBL" id="ADW24487.1"/>
    </source>
</evidence>
<feature type="compositionally biased region" description="Polar residues" evidence="13">
    <location>
        <begin position="308"/>
        <end position="321"/>
    </location>
</feature>
<dbReference type="KEGG" id="vg:10192255"/>
<feature type="compositionally biased region" description="Pro residues" evidence="13">
    <location>
        <begin position="2398"/>
        <end position="2415"/>
    </location>
</feature>
<sequence length="2505" mass="278051">MALPAKIKNLHIEGTASTNQGHPKFGCNAGAQCLSNSVVYLMSSFFNQETPVTDTDSLDTVLRYGARLDTEIRNTGLLAPGQYAQFDVIPSYIQTKKWAGFLYKSSEVFGLLATPSAIQDTCIATMLSILSNNYSNTTQYLLYICQSKSGAIIIKPDKFYIFDPHCLCGLPESPAHVSSASDAKSILQYIGHSDYEYTACFLYFVPGHIMPEKYIMDHYKVISFEPSSGSKIILEDYAHLALSATPPHLHDGQSTPTRGTSLRKAKNMTILLNHLAVAGSKRPRCQTSMAMFGESPSPTSKKRFITPPATSSLSSDQSDITIYSDPDTPKSDSSRGTTIDTQDEYVEIIEENDDMSPQSPHPQQQQYTPTFDTTTIETLINSLTVPNHTSTNPSIYCDKTKSNYNIAIILSRLNCLIQHLIETGMSTTSQPDPNPGITQLLNFFILCLEKLSMPTKDAHIIMATNLEVPKILNVIKHDLIDDKNISDHLQAKLSTCLPNIYKIMYQNMTTLIKQCMSIKATIETKKQIKDVSQVAAILSKELPSDFYMVCTKEDLTNIQKHINDVKLAMQQQHVNTMENTSALKALLSAITNMDPPPPSIIEGILDIPEAAKEIEESLITVCENLKTSIIGTLQSFSQDHAGTITASTEPPNVAPYITHIQNLIETISNIQTKLGIQGPSIHSAQQTLLQLGYELSEILNSPWDLGKGASQMDMPIFNKVKDILKQKHKLKSQEATANGILADIEGILASFTAAPDSTGPSILSTLDTYIKNAGAIITPSTTERFKNIQEAVSNVTTSTQFIHSLLSQLSQATVVTVVPQLLQISKTVQGNNALKTLSTDLALAANTLISETISSLHVKSHSLLTSGYFSNLLSLLSIAEFEGKDDLVKSMESILSLQLEDLSNEDLPTIEKAMGSYAYIKSLLKKSKLDKLIKSKLLLIISSELKDLQKIKETIEFEEWKTKVALFTPQNLNELADFVDSAPTKKIKAYAARQLKQIKDSLLSEQAMDTSSPPIIQPQETKSESGAKAFKKVKTAFRDLVFSEISQNDWLSIMEQTRNPNSELYHTAGKELLSLLQNLQAYISEVVSKKLAAMLPFGTPYSLPNLSWVPDYESNVHFVLLSSTFPKISQEISLIDKKLILLKQLSQAVDLTQGTAGTYIEPQWLLYDSIYKELESTSTDHIISTKSKVSDFISFITLDDRPILTKSDIPSVTKTTKLLSDEQLGQIRQLESPFSDSLIANEKRFIGIHETEFTILQDWLNSVIKTKQQSIEEYNTKLLKAVQSLLHHAPPFISSTPPTPPVIQYLQSLTRNKHIMETLPYATALQCTKWLYGTTSTMLTLCHSSDKEELTNLLSEIQQKINTFTSAVNLEAAATNGADTSSLETAIKTLDGSRLTHGKDTLSSWKTKLSEIRKTIEITSKVASLSQLIKSTHLKTLTELLPSELQSHLETIRKTAIELKSINASSQTMAERILNFVTYKHEFLAAYESSQSAIFSNFPLTRYLPIRGPQGVTYTITFQPLKRLQHLQTRPKAPRNSQWIEVTTAPIDPVGTTLVPVMPATQSSPPIHYKVLFSCFLDAEAPQLLTRDVFSSPPHNALSIVRLGRVGLDATILFTQQWSDISNSIRNLLQMYTATDIHPATIKQKEFTSMSILSHLTALSIPHATKYHHSGTSLPNIDGITIHLNHMQYTQLLITMWPNFIKSLLHSSSFSDALFITQTLSPWLLQKIPKFTLAAFLNNLQHRQHVLPDAHGIICFVDELSTTDLSKTLWKASPFYEFTKNEQRSRIHLLLWAVLTIDHIILSQLWQSLKPQTGIGIYNYIDFIAHLINCTTDPGPIEVFHYSTTDHLPPSYEYGDPTKNGYKVLGQERTIKQAPQLTSFEAVVGCLILKIKFQLFSTPVTPFAKTKRGNLHLLSHMLDGSGMNDPYSSFLLSPRTPYTTTNLLKSMCCEDELQIFERQVDWLESSLYSLPETTNTHILISSPDNQLTSCLMAPASTSGIIQEAVEFTVSPVSDQWPMDIITSLEWTSEARHASNLFIETTAKHQASCGTDVFASFPPFKQNWPEDSASPRPESSEQTSSIKPHKGTPPPDPLTIESPNHHHKLPTPPYTDHESHKTLPSPPSPQDPTTLKLQTYPDQLARSQIYPSIPEGKPETYIPPWTKNTKPPPITTLDKDLTPTVNLTIPPKTPTNISHRPLNIPINGRHEATSTTTLPEERSPKLFNQASTIKFNIPPPNNTHGERKTKTAKKLYPRILTPEHETSPVYLHTFQPTQPPSKPPSITPYALGEETPVKIKKRPSKGQVSPPQSVSIVPASPHQATTLHSSTKDVSPKQLEDDSSVPRIFLSKSPLDPAPRSPPPGLRIQPQISDPDTHGVFIPHKRPSKGPLPITVPPASQRAPPPPPPPTTIAQQPPPKNLWTVPSITHKYPTIKSIVEDPTLLARDVPISSTHPPALGRPAPELVHQAEIITASKNSVLDFIAYLLNKIKDNSVRLVQTIARLKALYL</sequence>
<dbReference type="GO" id="GO:0044423">
    <property type="term" value="C:virion component"/>
    <property type="evidence" value="ECO:0007669"/>
    <property type="project" value="UniProtKB-KW"/>
</dbReference>
<keyword evidence="5" id="KW-0645">Protease</keyword>
<evidence type="ECO:0000256" key="13">
    <source>
        <dbReference type="SAM" id="MobiDB-lite"/>
    </source>
</evidence>
<evidence type="ECO:0000256" key="4">
    <source>
        <dbReference type="ARBA" id="ARBA00022662"/>
    </source>
</evidence>
<dbReference type="EMBL" id="HQ221963">
    <property type="protein sequence ID" value="ADW24405.1"/>
    <property type="molecule type" value="Genomic_DNA"/>
</dbReference>
<dbReference type="Proteomes" id="UP000164320">
    <property type="component" value="Genome"/>
</dbReference>
<dbReference type="SUPFAM" id="SSF54001">
    <property type="entry name" value="Cysteine proteinases"/>
    <property type="match status" value="1"/>
</dbReference>
<keyword evidence="1" id="KW-1048">Host nucleus</keyword>
<name>E9M5P7_9GAMA</name>
<dbReference type="RefSeq" id="YP_004207900.1">
    <property type="nucleotide sequence ID" value="NC_015049.1"/>
</dbReference>
<feature type="compositionally biased region" description="Basic and acidic residues" evidence="13">
    <location>
        <begin position="2325"/>
        <end position="2335"/>
    </location>
</feature>
<keyword evidence="9" id="KW-0788">Thiol protease</keyword>
<feature type="compositionally biased region" description="Pro residues" evidence="13">
    <location>
        <begin position="2272"/>
        <end position="2281"/>
    </location>
</feature>
<dbReference type="InterPro" id="IPR006928">
    <property type="entry name" value="Herpes_teg_USP"/>
</dbReference>
<evidence type="ECO:0000256" key="12">
    <source>
        <dbReference type="ARBA" id="ARBA00023200"/>
    </source>
</evidence>
<dbReference type="GO" id="GO:0006508">
    <property type="term" value="P:proteolysis"/>
    <property type="evidence" value="ECO:0007669"/>
    <property type="project" value="UniProtKB-KW"/>
</dbReference>
<evidence type="ECO:0000256" key="10">
    <source>
        <dbReference type="ARBA" id="ARBA00022844"/>
    </source>
</evidence>
<keyword evidence="4" id="KW-1130">Modulation of host ubiquitin pathway by virus</keyword>
<feature type="region of interest" description="Disordered" evidence="13">
    <location>
        <begin position="2059"/>
        <end position="2204"/>
    </location>
</feature>
<keyword evidence="17" id="KW-1185">Reference proteome</keyword>
<dbReference type="PROSITE" id="PS51521">
    <property type="entry name" value="HTUSP"/>
    <property type="match status" value="1"/>
</dbReference>
<dbReference type="InterPro" id="IPR038765">
    <property type="entry name" value="Papain-like_cys_pep_sf"/>
</dbReference>
<dbReference type="Pfam" id="PF04843">
    <property type="entry name" value="Herpes_teg_N"/>
    <property type="match status" value="1"/>
</dbReference>
<evidence type="ECO:0000256" key="5">
    <source>
        <dbReference type="ARBA" id="ARBA00022670"/>
    </source>
</evidence>
<evidence type="ECO:0000256" key="2">
    <source>
        <dbReference type="ARBA" id="ARBA00022580"/>
    </source>
</evidence>
<evidence type="ECO:0000256" key="11">
    <source>
        <dbReference type="ARBA" id="ARBA00022876"/>
    </source>
</evidence>
<dbReference type="GO" id="GO:0039648">
    <property type="term" value="P:symbiont-mediated perturbation of host ubiquitin-like protein modification"/>
    <property type="evidence" value="ECO:0007669"/>
    <property type="project" value="UniProtKB-KW"/>
</dbReference>
<evidence type="ECO:0000256" key="9">
    <source>
        <dbReference type="ARBA" id="ARBA00022807"/>
    </source>
</evidence>
<feature type="compositionally biased region" description="Pro residues" evidence="13">
    <location>
        <begin position="2351"/>
        <end position="2360"/>
    </location>
</feature>
<keyword evidence="6" id="KW-0677">Repeat</keyword>
<dbReference type="GO" id="GO:0008234">
    <property type="term" value="F:cysteine-type peptidase activity"/>
    <property type="evidence" value="ECO:0007669"/>
    <property type="project" value="UniProtKB-KW"/>
</dbReference>
<evidence type="ECO:0000256" key="6">
    <source>
        <dbReference type="ARBA" id="ARBA00022737"/>
    </source>
</evidence>
<feature type="region of interest" description="Disordered" evidence="13">
    <location>
        <begin position="291"/>
        <end position="339"/>
    </location>
</feature>
<keyword evidence="12" id="KW-1035">Host cytoplasm</keyword>
<dbReference type="EMBL" id="HQ698924">
    <property type="protein sequence ID" value="ADW24487.1"/>
    <property type="molecule type" value="Genomic_DNA"/>
</dbReference>
<feature type="domain" description="Peptidase C76" evidence="14">
    <location>
        <begin position="13"/>
        <end position="224"/>
    </location>
</feature>
<reference evidence="17 18" key="1">
    <citation type="journal article" date="2011" name="J. Virol.">
        <title>Identification and sequencing of a novel rodent gammaherpesvirus that establishes acute and latent infection in laboratory mice.</title>
        <authorList>
            <person name="Loh J."/>
            <person name="Zhao G."/>
            <person name="Nelson C.A."/>
            <person name="Coder P."/>
            <person name="Droit L."/>
            <person name="Handley S.A."/>
            <person name="Johnson L.S."/>
            <person name="Vachharajani P."/>
            <person name="Guzman H."/>
            <person name="Tesh R.B."/>
            <person name="Wang D."/>
            <person name="Fremont D.H."/>
            <person name="Virgin H.W."/>
        </authorList>
    </citation>
    <scope>NUCLEOTIDE SEQUENCE [LARGE SCALE GENOMIC DNA]</scope>
</reference>
<evidence type="ECO:0000256" key="7">
    <source>
        <dbReference type="ARBA" id="ARBA00022786"/>
    </source>
</evidence>
<keyword evidence="2" id="KW-0920">Virion tegument</keyword>
<dbReference type="Proteomes" id="UP000134313">
    <property type="component" value="Segment"/>
</dbReference>
<evidence type="ECO:0000259" key="14">
    <source>
        <dbReference type="PROSITE" id="PS51521"/>
    </source>
</evidence>
<keyword evidence="3" id="KW-0945">Host-virus interaction</keyword>
<feature type="compositionally biased region" description="Polar residues" evidence="13">
    <location>
        <begin position="2301"/>
        <end position="2310"/>
    </location>
</feature>
<accession>E9M5P7</accession>
<dbReference type="Gene3D" id="3.90.70.120">
    <property type="match status" value="1"/>
</dbReference>
<keyword evidence="7" id="KW-0833">Ubl conjugation pathway</keyword>
<keyword evidence="8" id="KW-0378">Hydrolase</keyword>
<feature type="compositionally biased region" description="Polar residues" evidence="13">
    <location>
        <begin position="2126"/>
        <end position="2145"/>
    </location>
</feature>
<feature type="region of interest" description="Disordered" evidence="13">
    <location>
        <begin position="2266"/>
        <end position="2285"/>
    </location>
</feature>
<evidence type="ECO:0000313" key="17">
    <source>
        <dbReference type="Proteomes" id="UP000134313"/>
    </source>
</evidence>
<proteinExistence type="predicted"/>
<dbReference type="GeneID" id="10192255"/>
<evidence type="ECO:0000256" key="8">
    <source>
        <dbReference type="ARBA" id="ARBA00022801"/>
    </source>
</evidence>
<keyword evidence="10" id="KW-0946">Virion</keyword>
<evidence type="ECO:0000256" key="3">
    <source>
        <dbReference type="ARBA" id="ARBA00022581"/>
    </source>
</evidence>
<organism evidence="15 17">
    <name type="scientific">Cricetid gammaherpesvirus 2</name>
    <dbReference type="NCBI Taxonomy" id="1605972"/>
    <lineage>
        <taxon>Viruses</taxon>
        <taxon>Duplodnaviria</taxon>
        <taxon>Heunggongvirae</taxon>
        <taxon>Peploviricota</taxon>
        <taxon>Herviviricetes</taxon>
        <taxon>Herpesvirales</taxon>
        <taxon>Orthoherpesviridae</taxon>
        <taxon>Gammaherpesvirinae</taxon>
        <taxon>Rhadinovirus</taxon>
        <taxon>Rhadinovirus cricetidgamma2</taxon>
    </lineage>
</organism>
<evidence type="ECO:0000313" key="18">
    <source>
        <dbReference type="Proteomes" id="UP000164320"/>
    </source>
</evidence>